<feature type="domain" description="TLDc" evidence="2">
    <location>
        <begin position="311"/>
        <end position="428"/>
    </location>
</feature>
<proteinExistence type="predicted"/>
<protein>
    <recommendedName>
        <fullName evidence="2">TLDc domain-containing protein</fullName>
    </recommendedName>
</protein>
<organism evidence="3 4">
    <name type="scientific">Entamoeba nuttalli (strain P19)</name>
    <name type="common">Amoeba</name>
    <dbReference type="NCBI Taxonomy" id="1076696"/>
    <lineage>
        <taxon>Eukaryota</taxon>
        <taxon>Amoebozoa</taxon>
        <taxon>Evosea</taxon>
        <taxon>Archamoebae</taxon>
        <taxon>Mastigamoebida</taxon>
        <taxon>Entamoebidae</taxon>
        <taxon>Entamoeba</taxon>
    </lineage>
</organism>
<dbReference type="OrthoDB" id="28509at2759"/>
<dbReference type="OMA" id="FGCFIEA"/>
<dbReference type="VEuPathDB" id="AmoebaDB:ENU1_032330"/>
<evidence type="ECO:0000313" key="3">
    <source>
        <dbReference type="EMBL" id="EKE42112.1"/>
    </source>
</evidence>
<dbReference type="GeneID" id="20071735"/>
<dbReference type="Proteomes" id="UP000006769">
    <property type="component" value="Unassembled WGS sequence"/>
</dbReference>
<keyword evidence="1" id="KW-0175">Coiled coil</keyword>
<dbReference type="RefSeq" id="XP_008855561.1">
    <property type="nucleotide sequence ID" value="XM_008857339.1"/>
</dbReference>
<gene>
    <name evidence="3" type="ORF">ENU1_032330</name>
</gene>
<accession>K2H6I1</accession>
<dbReference type="InterPro" id="IPR006571">
    <property type="entry name" value="TLDc_dom"/>
</dbReference>
<dbReference type="AlphaFoldDB" id="K2H6I1"/>
<evidence type="ECO:0000313" key="4">
    <source>
        <dbReference type="Proteomes" id="UP000006769"/>
    </source>
</evidence>
<evidence type="ECO:0000259" key="2">
    <source>
        <dbReference type="Pfam" id="PF07534"/>
    </source>
</evidence>
<feature type="coiled-coil region" evidence="1">
    <location>
        <begin position="10"/>
        <end position="37"/>
    </location>
</feature>
<sequence>MEKLIKNDMINKVKRQLVELKEAIKKGQSQIDKEIENLIEGKPENTEVIIEQKLKGIEEMKKIIEECESFIHEANEMIQKEEFNCFVMKNKKEEISKEEELNKMKGYAQSIKRKEVHEEFEKYDEFVVHQNEDSKKEDERVMINQLQNDLIEQALTKLQEWSNKNEVHVLFDSDLNEWSEYQNTGLFNRPSIFLFIFDENNNVFGWYFPQGINENGIREYQECYLQKGTEKIFEIQKIKQKDIKIGRGDCIIEMKQGNTIETQINFSSNKKTTSYCYDSLFNVERIICIQMLCDECLDVIQDNLQQLQEWSGLYECSRLYDTLEDGENEGEMKERINGESNIFIICIDEYGNVFGCFIEAEIGDSLLLNSRNHFLFAFDNTEDLSGHPRRWKMKKERLGKLILGDNDMLFSCGDDISPFGMLIIFKTSFRSSFCASLSNVYEYIKDDDLNGTCFNDERRDTFKVQRVIVLKMN</sequence>
<dbReference type="EMBL" id="JH925609">
    <property type="protein sequence ID" value="EKE42112.1"/>
    <property type="molecule type" value="Genomic_DNA"/>
</dbReference>
<name>K2H6I1_ENTNP</name>
<evidence type="ECO:0000256" key="1">
    <source>
        <dbReference type="SAM" id="Coils"/>
    </source>
</evidence>
<reference evidence="3 4" key="1">
    <citation type="submission" date="2011-11" db="EMBL/GenBank/DDBJ databases">
        <authorList>
            <person name="Hannick L."/>
            <person name="Karamycheva S."/>
            <person name="Lorenzi H."/>
            <person name="Caler E."/>
        </authorList>
    </citation>
    <scope>NUCLEOTIDE SEQUENCE [LARGE SCALE GENOMIC DNA]</scope>
    <source>
        <strain evidence="3 4">P19</strain>
    </source>
</reference>
<dbReference type="Pfam" id="PF07534">
    <property type="entry name" value="TLD"/>
    <property type="match status" value="1"/>
</dbReference>